<evidence type="ECO:0000313" key="8">
    <source>
        <dbReference type="EMBL" id="ARF14934.1"/>
    </source>
</evidence>
<keyword evidence="5" id="KW-0812">Transmembrane</keyword>
<evidence type="ECO:0000256" key="7">
    <source>
        <dbReference type="ARBA" id="ARBA00023136"/>
    </source>
</evidence>
<comment type="subcellular location">
    <subcellularLocation>
        <location evidence="1">Cell membrane</location>
        <topology evidence="1">Multi-pass membrane protein</topology>
    </subcellularLocation>
</comment>
<keyword evidence="9" id="KW-1185">Reference proteome</keyword>
<dbReference type="PANTHER" id="PTHR30047:SF7">
    <property type="entry name" value="HIGH-AFFINITY CHOLINE TRANSPORT PROTEIN"/>
    <property type="match status" value="1"/>
</dbReference>
<keyword evidence="4" id="KW-1003">Cell membrane</keyword>
<comment type="similarity">
    <text evidence="2">Belongs to the BCCT transporter (TC 2.A.15) family.</text>
</comment>
<name>A0ABM6JXQ4_SPOUR</name>
<evidence type="ECO:0000256" key="4">
    <source>
        <dbReference type="ARBA" id="ARBA00022475"/>
    </source>
</evidence>
<keyword evidence="7" id="KW-0472">Membrane</keyword>
<sequence length="69" mass="7926">MYNLNITLAAFLLLFVFFLGSALQIIQVFVSSLGAYMSNFVSMSLGIQPFKDNKWLGEYTVFYLAWWVS</sequence>
<evidence type="ECO:0000256" key="3">
    <source>
        <dbReference type="ARBA" id="ARBA00022448"/>
    </source>
</evidence>
<evidence type="ECO:0000256" key="1">
    <source>
        <dbReference type="ARBA" id="ARBA00004651"/>
    </source>
</evidence>
<accession>A0ABM6JXQ4</accession>
<evidence type="ECO:0000256" key="6">
    <source>
        <dbReference type="ARBA" id="ARBA00022989"/>
    </source>
</evidence>
<keyword evidence="3" id="KW-0813">Transport</keyword>
<organism evidence="8 9">
    <name type="scientific">Sporosarcina ureae</name>
    <dbReference type="NCBI Taxonomy" id="1571"/>
    <lineage>
        <taxon>Bacteria</taxon>
        <taxon>Bacillati</taxon>
        <taxon>Bacillota</taxon>
        <taxon>Bacilli</taxon>
        <taxon>Bacillales</taxon>
        <taxon>Caryophanaceae</taxon>
        <taxon>Sporosarcina</taxon>
    </lineage>
</organism>
<dbReference type="Proteomes" id="UP000192486">
    <property type="component" value="Chromosome"/>
</dbReference>
<evidence type="ECO:0000256" key="2">
    <source>
        <dbReference type="ARBA" id="ARBA00005658"/>
    </source>
</evidence>
<dbReference type="Pfam" id="PF02028">
    <property type="entry name" value="BCCT"/>
    <property type="match status" value="1"/>
</dbReference>
<evidence type="ECO:0000313" key="9">
    <source>
        <dbReference type="Proteomes" id="UP000192486"/>
    </source>
</evidence>
<dbReference type="EMBL" id="CP015108">
    <property type="protein sequence ID" value="ARF14934.1"/>
    <property type="molecule type" value="Genomic_DNA"/>
</dbReference>
<protein>
    <submittedName>
        <fullName evidence="8">Uncharacterized protein</fullName>
    </submittedName>
</protein>
<evidence type="ECO:0000256" key="5">
    <source>
        <dbReference type="ARBA" id="ARBA00022692"/>
    </source>
</evidence>
<proteinExistence type="inferred from homology"/>
<gene>
    <name evidence="8" type="ORF">SporoS204_12685</name>
</gene>
<keyword evidence="6" id="KW-1133">Transmembrane helix</keyword>
<dbReference type="PANTHER" id="PTHR30047">
    <property type="entry name" value="HIGH-AFFINITY CHOLINE TRANSPORT PROTEIN-RELATED"/>
    <property type="match status" value="1"/>
</dbReference>
<dbReference type="InterPro" id="IPR000060">
    <property type="entry name" value="BCCT_transptr"/>
</dbReference>
<reference evidence="8 9" key="1">
    <citation type="submission" date="2016-04" db="EMBL/GenBank/DDBJ databases">
        <title>Comparative Genomics and Epigenetics of Sporosarcina ureae.</title>
        <authorList>
            <person name="Oliver A.S."/>
            <person name="Cooper K.K."/>
        </authorList>
    </citation>
    <scope>NUCLEOTIDE SEQUENCE [LARGE SCALE GENOMIC DNA]</scope>
    <source>
        <strain evidence="8 9">S204</strain>
    </source>
</reference>